<evidence type="ECO:0000313" key="1">
    <source>
        <dbReference type="EMBL" id="NGP77456.1"/>
    </source>
</evidence>
<organism evidence="1 2">
    <name type="scientific">Halalkalibaculum roseum</name>
    <dbReference type="NCBI Taxonomy" id="2709311"/>
    <lineage>
        <taxon>Bacteria</taxon>
        <taxon>Pseudomonadati</taxon>
        <taxon>Balneolota</taxon>
        <taxon>Balneolia</taxon>
        <taxon>Balneolales</taxon>
        <taxon>Balneolaceae</taxon>
        <taxon>Halalkalibaculum</taxon>
    </lineage>
</organism>
<dbReference type="EMBL" id="JAALLT010000004">
    <property type="protein sequence ID" value="NGP77456.1"/>
    <property type="molecule type" value="Genomic_DNA"/>
</dbReference>
<gene>
    <name evidence="1" type="ORF">G3570_12480</name>
</gene>
<dbReference type="InterPro" id="IPR021660">
    <property type="entry name" value="DUF3253"/>
</dbReference>
<dbReference type="Pfam" id="PF11625">
    <property type="entry name" value="DUF3253"/>
    <property type="match status" value="1"/>
</dbReference>
<dbReference type="RefSeq" id="WP_165142880.1">
    <property type="nucleotide sequence ID" value="NZ_JAALLT010000004.1"/>
</dbReference>
<comment type="caution">
    <text evidence="1">The sequence shown here is derived from an EMBL/GenBank/DDBJ whole genome shotgun (WGS) entry which is preliminary data.</text>
</comment>
<protein>
    <submittedName>
        <fullName evidence="1">DUF3253 domain-containing protein</fullName>
    </submittedName>
</protein>
<reference evidence="1 2" key="1">
    <citation type="submission" date="2020-02" db="EMBL/GenBank/DDBJ databases">
        <title>Balneolaceae bacterium YR4-1, complete genome.</title>
        <authorList>
            <person name="Li Y."/>
            <person name="Wu S."/>
        </authorList>
    </citation>
    <scope>NUCLEOTIDE SEQUENCE [LARGE SCALE GENOMIC DNA]</scope>
    <source>
        <strain evidence="1 2">YR4-1</strain>
    </source>
</reference>
<proteinExistence type="predicted"/>
<dbReference type="AlphaFoldDB" id="A0A6M1T017"/>
<name>A0A6M1T017_9BACT</name>
<dbReference type="Proteomes" id="UP000473278">
    <property type="component" value="Unassembled WGS sequence"/>
</dbReference>
<sequence>MPQQKIIKKSIVELAKQRGRGKTFCPSEAARAVEPGDWRSFMDEVRDAALQLREEGKVDIEQNGEKLTGDTFSGPIRLRLSG</sequence>
<keyword evidence="2" id="KW-1185">Reference proteome</keyword>
<dbReference type="Gene3D" id="1.10.10.10">
    <property type="entry name" value="Winged helix-like DNA-binding domain superfamily/Winged helix DNA-binding domain"/>
    <property type="match status" value="1"/>
</dbReference>
<dbReference type="SUPFAM" id="SSF46785">
    <property type="entry name" value="Winged helix' DNA-binding domain"/>
    <property type="match status" value="1"/>
</dbReference>
<dbReference type="InterPro" id="IPR036388">
    <property type="entry name" value="WH-like_DNA-bd_sf"/>
</dbReference>
<dbReference type="InterPro" id="IPR036390">
    <property type="entry name" value="WH_DNA-bd_sf"/>
</dbReference>
<accession>A0A6M1T017</accession>
<evidence type="ECO:0000313" key="2">
    <source>
        <dbReference type="Proteomes" id="UP000473278"/>
    </source>
</evidence>